<dbReference type="CDD" id="cd18084">
    <property type="entry name" value="RsmE-like"/>
    <property type="match status" value="1"/>
</dbReference>
<comment type="catalytic activity">
    <reaction evidence="10">
        <text>uridine(1498) in 16S rRNA + S-adenosyl-L-methionine = N(3)-methyluridine(1498) in 16S rRNA + S-adenosyl-L-homocysteine + H(+)</text>
        <dbReference type="Rhea" id="RHEA:42920"/>
        <dbReference type="Rhea" id="RHEA-COMP:10283"/>
        <dbReference type="Rhea" id="RHEA-COMP:10284"/>
        <dbReference type="ChEBI" id="CHEBI:15378"/>
        <dbReference type="ChEBI" id="CHEBI:57856"/>
        <dbReference type="ChEBI" id="CHEBI:59789"/>
        <dbReference type="ChEBI" id="CHEBI:65315"/>
        <dbReference type="ChEBI" id="CHEBI:74502"/>
        <dbReference type="EC" id="2.1.1.193"/>
    </reaction>
</comment>
<dbReference type="GO" id="GO:0070475">
    <property type="term" value="P:rRNA base methylation"/>
    <property type="evidence" value="ECO:0007669"/>
    <property type="project" value="TreeGrafter"/>
</dbReference>
<evidence type="ECO:0000259" key="12">
    <source>
        <dbReference type="Pfam" id="PF20260"/>
    </source>
</evidence>
<dbReference type="InterPro" id="IPR046887">
    <property type="entry name" value="RsmE_PUA-like"/>
</dbReference>
<dbReference type="PANTHER" id="PTHR30027">
    <property type="entry name" value="RIBOSOMAL RNA SMALL SUBUNIT METHYLTRANSFERASE E"/>
    <property type="match status" value="1"/>
</dbReference>
<accession>A0A6J6UJ82</accession>
<name>A0A6J6UJ82_9ZZZZ</name>
<dbReference type="EMBL" id="CAEZZO010000002">
    <property type="protein sequence ID" value="CAB4759822.1"/>
    <property type="molecule type" value="Genomic_DNA"/>
</dbReference>
<evidence type="ECO:0000256" key="4">
    <source>
        <dbReference type="ARBA" id="ARBA00022490"/>
    </source>
</evidence>
<keyword evidence="8" id="KW-0949">S-adenosyl-L-methionine</keyword>
<dbReference type="InterPro" id="IPR029028">
    <property type="entry name" value="Alpha/beta_knot_MTases"/>
</dbReference>
<dbReference type="InterPro" id="IPR006700">
    <property type="entry name" value="RsmE"/>
</dbReference>
<dbReference type="NCBIfam" id="NF008693">
    <property type="entry name" value="PRK11713.2-3"/>
    <property type="match status" value="1"/>
</dbReference>
<dbReference type="Pfam" id="PF20260">
    <property type="entry name" value="PUA_4"/>
    <property type="match status" value="1"/>
</dbReference>
<dbReference type="SUPFAM" id="SSF75217">
    <property type="entry name" value="alpha/beta knot"/>
    <property type="match status" value="1"/>
</dbReference>
<dbReference type="PANTHER" id="PTHR30027:SF3">
    <property type="entry name" value="16S RRNA (URACIL(1498)-N(3))-METHYLTRANSFERASE"/>
    <property type="match status" value="1"/>
</dbReference>
<dbReference type="AlphaFoldDB" id="A0A6J6UJ82"/>
<keyword evidence="4" id="KW-0963">Cytoplasm</keyword>
<dbReference type="GO" id="GO:0070042">
    <property type="term" value="F:rRNA (uridine-N3-)-methyltransferase activity"/>
    <property type="evidence" value="ECO:0007669"/>
    <property type="project" value="TreeGrafter"/>
</dbReference>
<keyword evidence="7" id="KW-0808">Transferase</keyword>
<evidence type="ECO:0000259" key="11">
    <source>
        <dbReference type="Pfam" id="PF04452"/>
    </source>
</evidence>
<gene>
    <name evidence="13" type="ORF">UFOPK2886_00032</name>
</gene>
<dbReference type="EC" id="2.1.1.193" evidence="3"/>
<dbReference type="GO" id="GO:0005737">
    <property type="term" value="C:cytoplasm"/>
    <property type="evidence" value="ECO:0007669"/>
    <property type="project" value="UniProtKB-SubCell"/>
</dbReference>
<dbReference type="PIRSF" id="PIRSF015601">
    <property type="entry name" value="MTase_slr0722"/>
    <property type="match status" value="1"/>
</dbReference>
<evidence type="ECO:0000256" key="5">
    <source>
        <dbReference type="ARBA" id="ARBA00022552"/>
    </source>
</evidence>
<comment type="similarity">
    <text evidence="2">Belongs to the RNA methyltransferase RsmE family.</text>
</comment>
<keyword evidence="6" id="KW-0489">Methyltransferase</keyword>
<sequence>MSSLFFVDNIDSNEVQLLENEEAHHAIKVLRLSLGEQLIISDGKNTWVSGEIIEVNRKSLKFRVGKRGSIKLSKPELIVIQAFTKSDRNKEMLELLTVSGVDQIIPWESERSISKWQPDSADKWMITVKEACKQSKRLRLPTISDPMKIGQVTDVLKNNFSVVFHESSTHKFSNTVIPSELEKIYVIIGPEGGITQEELEAFKSAGAGVARLGEPVLRSAHAGFAALSALQTKLGRW</sequence>
<dbReference type="NCBIfam" id="TIGR00046">
    <property type="entry name" value="RsmE family RNA methyltransferase"/>
    <property type="match status" value="1"/>
</dbReference>
<evidence type="ECO:0000256" key="7">
    <source>
        <dbReference type="ARBA" id="ARBA00022679"/>
    </source>
</evidence>
<evidence type="ECO:0000256" key="8">
    <source>
        <dbReference type="ARBA" id="ARBA00022691"/>
    </source>
</evidence>
<dbReference type="Gene3D" id="3.40.1280.10">
    <property type="match status" value="1"/>
</dbReference>
<comment type="function">
    <text evidence="9">Specifically methylates the N3 position of the uracil ring of uridine 1498 (m3U1498) in 16S rRNA. Acts on the fully assembled 30S ribosomal subunit.</text>
</comment>
<evidence type="ECO:0000313" key="13">
    <source>
        <dbReference type="EMBL" id="CAB4759822.1"/>
    </source>
</evidence>
<reference evidence="13" key="1">
    <citation type="submission" date="2020-05" db="EMBL/GenBank/DDBJ databases">
        <authorList>
            <person name="Chiriac C."/>
            <person name="Salcher M."/>
            <person name="Ghai R."/>
            <person name="Kavagutti S V."/>
        </authorList>
    </citation>
    <scope>NUCLEOTIDE SEQUENCE</scope>
</reference>
<dbReference type="InterPro" id="IPR029026">
    <property type="entry name" value="tRNA_m1G_MTases_N"/>
</dbReference>
<evidence type="ECO:0000256" key="2">
    <source>
        <dbReference type="ARBA" id="ARBA00005528"/>
    </source>
</evidence>
<feature type="domain" description="Ribosomal RNA small subunit methyltransferase E methyltransferase" evidence="11">
    <location>
        <begin position="75"/>
        <end position="231"/>
    </location>
</feature>
<evidence type="ECO:0000256" key="3">
    <source>
        <dbReference type="ARBA" id="ARBA00012328"/>
    </source>
</evidence>
<dbReference type="Gene3D" id="2.40.240.20">
    <property type="entry name" value="Hypothetical PUA domain-like, domain 1"/>
    <property type="match status" value="1"/>
</dbReference>
<proteinExistence type="inferred from homology"/>
<dbReference type="Pfam" id="PF04452">
    <property type="entry name" value="Methyltrans_RNA"/>
    <property type="match status" value="1"/>
</dbReference>
<evidence type="ECO:0000256" key="9">
    <source>
        <dbReference type="ARBA" id="ARBA00025699"/>
    </source>
</evidence>
<evidence type="ECO:0000256" key="6">
    <source>
        <dbReference type="ARBA" id="ARBA00022603"/>
    </source>
</evidence>
<feature type="domain" description="Ribosomal RNA small subunit methyltransferase E PUA-like" evidence="12">
    <location>
        <begin position="18"/>
        <end position="64"/>
    </location>
</feature>
<comment type="subcellular location">
    <subcellularLocation>
        <location evidence="1">Cytoplasm</location>
    </subcellularLocation>
</comment>
<organism evidence="13">
    <name type="scientific">freshwater metagenome</name>
    <dbReference type="NCBI Taxonomy" id="449393"/>
    <lineage>
        <taxon>unclassified sequences</taxon>
        <taxon>metagenomes</taxon>
        <taxon>ecological metagenomes</taxon>
    </lineage>
</organism>
<dbReference type="InterPro" id="IPR046886">
    <property type="entry name" value="RsmE_MTase_dom"/>
</dbReference>
<dbReference type="InterPro" id="IPR015947">
    <property type="entry name" value="PUA-like_sf"/>
</dbReference>
<protein>
    <recommendedName>
        <fullName evidence="3">16S rRNA (uracil(1498)-N(3))-methyltransferase</fullName>
        <ecNumber evidence="3">2.1.1.193</ecNumber>
    </recommendedName>
</protein>
<dbReference type="SUPFAM" id="SSF88697">
    <property type="entry name" value="PUA domain-like"/>
    <property type="match status" value="1"/>
</dbReference>
<evidence type="ECO:0000256" key="10">
    <source>
        <dbReference type="ARBA" id="ARBA00047944"/>
    </source>
</evidence>
<keyword evidence="5" id="KW-0698">rRNA processing</keyword>
<evidence type="ECO:0000256" key="1">
    <source>
        <dbReference type="ARBA" id="ARBA00004496"/>
    </source>
</evidence>